<dbReference type="PANTHER" id="PTHR33886:SF8">
    <property type="entry name" value="UNSATURATED RHAMNOGALACTURONAN HYDROLASE (EUROFUNG)"/>
    <property type="match status" value="1"/>
</dbReference>
<dbReference type="SUPFAM" id="SSF48208">
    <property type="entry name" value="Six-hairpin glycosidases"/>
    <property type="match status" value="1"/>
</dbReference>
<sequence>MRLTAAAAAALLVALALARASAAALPPRQKVLADGLKAVRYYADLAGVTNSSQPGRLHHPECGWEYATFMTGVARLRRETGDPGLRRMLQSFGDQYGWQMCPLNSYPYLNPGESFLNPDNQLCAATYIEVYDSSPLRSRNDSWIEWTRRQYDSEIQAGHRTYWSWVDALYMSMNVLARLGEVTGEQAYYDHMWRNFEYGVGPEGYNFWDEEESLFYRDPPSQPGTPPGVFWSRGNGWALGALVAAIEHSPADEPHRGVYVDYFKNQTARLAKLQGADGCWRSSLTRADFNPLPETTGTALFTYGMAWGIKAGLLDDNTFRPVVEKAWECLTTVSLQPSGRVGNCQPVGAAPGRNIGPESTSSFCVGQFALAASAVSKIAPGRR</sequence>
<feature type="signal peptide" evidence="2">
    <location>
        <begin position="1"/>
        <end position="23"/>
    </location>
</feature>
<dbReference type="OrthoDB" id="540611at2759"/>
<dbReference type="GO" id="GO:0005975">
    <property type="term" value="P:carbohydrate metabolic process"/>
    <property type="evidence" value="ECO:0007669"/>
    <property type="project" value="InterPro"/>
</dbReference>
<keyword evidence="1 3" id="KW-0378">Hydrolase</keyword>
<feature type="chain" id="PRO_5016048513" evidence="2">
    <location>
        <begin position="24"/>
        <end position="383"/>
    </location>
</feature>
<evidence type="ECO:0000313" key="4">
    <source>
        <dbReference type="Proteomes" id="UP000247498"/>
    </source>
</evidence>
<dbReference type="Pfam" id="PF07470">
    <property type="entry name" value="Glyco_hydro_88"/>
    <property type="match status" value="1"/>
</dbReference>
<comment type="caution">
    <text evidence="3">The sequence shown here is derived from an EMBL/GenBank/DDBJ whole genome shotgun (WGS) entry which is preliminary data.</text>
</comment>
<dbReference type="GO" id="GO:0016787">
    <property type="term" value="F:hydrolase activity"/>
    <property type="evidence" value="ECO:0007669"/>
    <property type="project" value="UniProtKB-KW"/>
</dbReference>
<dbReference type="PANTHER" id="PTHR33886">
    <property type="entry name" value="UNSATURATED RHAMNOGALACTURONAN HYDROLASE (EUROFUNG)"/>
    <property type="match status" value="1"/>
</dbReference>
<dbReference type="STRING" id="307507.A0A2V0NZS5"/>
<evidence type="ECO:0000313" key="3">
    <source>
        <dbReference type="EMBL" id="GBF93138.1"/>
    </source>
</evidence>
<dbReference type="InterPro" id="IPR008928">
    <property type="entry name" value="6-hairpin_glycosidase_sf"/>
</dbReference>
<evidence type="ECO:0000256" key="1">
    <source>
        <dbReference type="ARBA" id="ARBA00022801"/>
    </source>
</evidence>
<dbReference type="InParanoid" id="A0A2V0NZS5"/>
<accession>A0A2V0NZS5</accession>
<dbReference type="EMBL" id="BDRX01000038">
    <property type="protein sequence ID" value="GBF93138.1"/>
    <property type="molecule type" value="Genomic_DNA"/>
</dbReference>
<name>A0A2V0NZS5_9CHLO</name>
<gene>
    <name evidence="3" type="ORF">Rsub_05867</name>
</gene>
<proteinExistence type="predicted"/>
<protein>
    <submittedName>
        <fullName evidence="3">Glycosyl hydrolase</fullName>
    </submittedName>
</protein>
<keyword evidence="2" id="KW-0732">Signal</keyword>
<keyword evidence="4" id="KW-1185">Reference proteome</keyword>
<dbReference type="Gene3D" id="1.50.10.10">
    <property type="match status" value="1"/>
</dbReference>
<organism evidence="3 4">
    <name type="scientific">Raphidocelis subcapitata</name>
    <dbReference type="NCBI Taxonomy" id="307507"/>
    <lineage>
        <taxon>Eukaryota</taxon>
        <taxon>Viridiplantae</taxon>
        <taxon>Chlorophyta</taxon>
        <taxon>core chlorophytes</taxon>
        <taxon>Chlorophyceae</taxon>
        <taxon>CS clade</taxon>
        <taxon>Sphaeropleales</taxon>
        <taxon>Selenastraceae</taxon>
        <taxon>Raphidocelis</taxon>
    </lineage>
</organism>
<dbReference type="Proteomes" id="UP000247498">
    <property type="component" value="Unassembled WGS sequence"/>
</dbReference>
<dbReference type="AlphaFoldDB" id="A0A2V0NZS5"/>
<dbReference type="InterPro" id="IPR012341">
    <property type="entry name" value="6hp_glycosidase-like_sf"/>
</dbReference>
<evidence type="ECO:0000256" key="2">
    <source>
        <dbReference type="SAM" id="SignalP"/>
    </source>
</evidence>
<dbReference type="InterPro" id="IPR010905">
    <property type="entry name" value="Glyco_hydro_88"/>
</dbReference>
<dbReference type="InterPro" id="IPR052043">
    <property type="entry name" value="PolySaccharide_Degr_Enz"/>
</dbReference>
<reference evidence="3 4" key="1">
    <citation type="journal article" date="2018" name="Sci. Rep.">
        <title>Raphidocelis subcapitata (=Pseudokirchneriella subcapitata) provides an insight into genome evolution and environmental adaptations in the Sphaeropleales.</title>
        <authorList>
            <person name="Suzuki S."/>
            <person name="Yamaguchi H."/>
            <person name="Nakajima N."/>
            <person name="Kawachi M."/>
        </authorList>
    </citation>
    <scope>NUCLEOTIDE SEQUENCE [LARGE SCALE GENOMIC DNA]</scope>
    <source>
        <strain evidence="3 4">NIES-35</strain>
    </source>
</reference>